<organism evidence="2 3">
    <name type="scientific">Limibacillus halophilus</name>
    <dbReference type="NCBI Taxonomy" id="1579333"/>
    <lineage>
        <taxon>Bacteria</taxon>
        <taxon>Pseudomonadati</taxon>
        <taxon>Pseudomonadota</taxon>
        <taxon>Alphaproteobacteria</taxon>
        <taxon>Rhodospirillales</taxon>
        <taxon>Rhodovibrionaceae</taxon>
        <taxon>Limibacillus</taxon>
    </lineage>
</organism>
<evidence type="ECO:0000256" key="1">
    <source>
        <dbReference type="SAM" id="SignalP"/>
    </source>
</evidence>
<dbReference type="Proteomes" id="UP000581135">
    <property type="component" value="Unassembled WGS sequence"/>
</dbReference>
<evidence type="ECO:0000313" key="2">
    <source>
        <dbReference type="EMBL" id="MBB3066207.1"/>
    </source>
</evidence>
<dbReference type="EMBL" id="JACHXA010000007">
    <property type="protein sequence ID" value="MBB3066207.1"/>
    <property type="molecule type" value="Genomic_DNA"/>
</dbReference>
<dbReference type="RefSeq" id="WP_183417026.1">
    <property type="nucleotide sequence ID" value="NZ_JACHXA010000007.1"/>
</dbReference>
<reference evidence="2 3" key="1">
    <citation type="submission" date="2020-08" db="EMBL/GenBank/DDBJ databases">
        <title>Genomic Encyclopedia of Type Strains, Phase III (KMG-III): the genomes of soil and plant-associated and newly described type strains.</title>
        <authorList>
            <person name="Whitman W."/>
        </authorList>
    </citation>
    <scope>NUCLEOTIDE SEQUENCE [LARGE SCALE GENOMIC DNA]</scope>
    <source>
        <strain evidence="2 3">CECT 8803</strain>
    </source>
</reference>
<gene>
    <name evidence="2" type="ORF">FHR98_002512</name>
</gene>
<sequence>MVIRNKVWVGLGAALLASTSLATAALAGDTPDNTERSRDTVWSKVQLASGEAGEAGEGGEGGELSHSDSAYLTQLGLMRGHLSVGVELYGLGELANAATHMKHPEDELYESMEDALKDRGAPGFEEELETLATLVENQADNAKVQAAYAAVLEAITRAEAAAGPQPADEIAEVIYDLIHTAAEEYDEGVDDGKIVNGHEYQDALGFTRIAEALTDLLAQSDADTSLVAEIKEQIAAIKPAWPSVVPPVQATMDPSALYGAAARIEIAALSLKD</sequence>
<proteinExistence type="predicted"/>
<feature type="chain" id="PRO_5032527948" evidence="1">
    <location>
        <begin position="25"/>
        <end position="273"/>
    </location>
</feature>
<name>A0A839STN1_9PROT</name>
<feature type="signal peptide" evidence="1">
    <location>
        <begin position="1"/>
        <end position="24"/>
    </location>
</feature>
<evidence type="ECO:0000313" key="3">
    <source>
        <dbReference type="Proteomes" id="UP000581135"/>
    </source>
</evidence>
<comment type="caution">
    <text evidence="2">The sequence shown here is derived from an EMBL/GenBank/DDBJ whole genome shotgun (WGS) entry which is preliminary data.</text>
</comment>
<keyword evidence="3" id="KW-1185">Reference proteome</keyword>
<keyword evidence="1" id="KW-0732">Signal</keyword>
<accession>A0A839STN1</accession>
<dbReference type="AlphaFoldDB" id="A0A839STN1"/>
<protein>
    <submittedName>
        <fullName evidence="2">Uncharacterized protein</fullName>
    </submittedName>
</protein>